<dbReference type="Proteomes" id="UP000054337">
    <property type="component" value="Unassembled WGS sequence"/>
</dbReference>
<dbReference type="EMBL" id="KI968777">
    <property type="protein sequence ID" value="EUN23914.1"/>
    <property type="molecule type" value="Genomic_DNA"/>
</dbReference>
<dbReference type="GeneID" id="26249272"/>
<keyword evidence="3" id="KW-0732">Signal</keyword>
<evidence type="ECO:0000256" key="3">
    <source>
        <dbReference type="SAM" id="SignalP"/>
    </source>
</evidence>
<keyword evidence="5" id="KW-1185">Reference proteome</keyword>
<organism evidence="4 5">
    <name type="scientific">Bipolaris victoriae (strain FI3)</name>
    <name type="common">Victoria blight of oats agent</name>
    <name type="synonym">Cochliobolus victoriae</name>
    <dbReference type="NCBI Taxonomy" id="930091"/>
    <lineage>
        <taxon>Eukaryota</taxon>
        <taxon>Fungi</taxon>
        <taxon>Dikarya</taxon>
        <taxon>Ascomycota</taxon>
        <taxon>Pezizomycotina</taxon>
        <taxon>Dothideomycetes</taxon>
        <taxon>Pleosporomycetidae</taxon>
        <taxon>Pleosporales</taxon>
        <taxon>Pleosporineae</taxon>
        <taxon>Pleosporaceae</taxon>
        <taxon>Bipolaris</taxon>
    </lineage>
</organism>
<dbReference type="RefSeq" id="XP_014553489.1">
    <property type="nucleotide sequence ID" value="XM_014698003.1"/>
</dbReference>
<gene>
    <name evidence="4" type="ORF">COCVIDRAFT_107643</name>
</gene>
<evidence type="ECO:0000256" key="1">
    <source>
        <dbReference type="SAM" id="MobiDB-lite"/>
    </source>
</evidence>
<evidence type="ECO:0000313" key="5">
    <source>
        <dbReference type="Proteomes" id="UP000054337"/>
    </source>
</evidence>
<feature type="signal peptide" evidence="3">
    <location>
        <begin position="1"/>
        <end position="20"/>
    </location>
</feature>
<evidence type="ECO:0000313" key="4">
    <source>
        <dbReference type="EMBL" id="EUN23914.1"/>
    </source>
</evidence>
<dbReference type="OrthoDB" id="3695699at2759"/>
<evidence type="ECO:0000256" key="2">
    <source>
        <dbReference type="SAM" id="Phobius"/>
    </source>
</evidence>
<proteinExistence type="predicted"/>
<name>W7EA34_BIPV3</name>
<feature type="chain" id="PRO_5004893676" evidence="3">
    <location>
        <begin position="21"/>
        <end position="213"/>
    </location>
</feature>
<keyword evidence="2" id="KW-0812">Transmembrane</keyword>
<dbReference type="AlphaFoldDB" id="W7EA34"/>
<feature type="transmembrane region" description="Helical" evidence="2">
    <location>
        <begin position="142"/>
        <end position="167"/>
    </location>
</feature>
<dbReference type="HOGENOM" id="CLU_1294175_0_0_1"/>
<feature type="compositionally biased region" description="Basic and acidic residues" evidence="1">
    <location>
        <begin position="107"/>
        <end position="121"/>
    </location>
</feature>
<feature type="region of interest" description="Disordered" evidence="1">
    <location>
        <begin position="105"/>
        <end position="130"/>
    </location>
</feature>
<protein>
    <submittedName>
        <fullName evidence="4">Uncharacterized protein</fullName>
    </submittedName>
</protein>
<keyword evidence="2" id="KW-1133">Transmembrane helix</keyword>
<reference evidence="4 5" key="1">
    <citation type="journal article" date="2013" name="PLoS Genet.">
        <title>Comparative genome structure, secondary metabolite, and effector coding capacity across Cochliobolus pathogens.</title>
        <authorList>
            <person name="Condon B.J."/>
            <person name="Leng Y."/>
            <person name="Wu D."/>
            <person name="Bushley K.E."/>
            <person name="Ohm R.A."/>
            <person name="Otillar R."/>
            <person name="Martin J."/>
            <person name="Schackwitz W."/>
            <person name="Grimwood J."/>
            <person name="MohdZainudin N."/>
            <person name="Xue C."/>
            <person name="Wang R."/>
            <person name="Manning V.A."/>
            <person name="Dhillon B."/>
            <person name="Tu Z.J."/>
            <person name="Steffenson B.J."/>
            <person name="Salamov A."/>
            <person name="Sun H."/>
            <person name="Lowry S."/>
            <person name="LaButti K."/>
            <person name="Han J."/>
            <person name="Copeland A."/>
            <person name="Lindquist E."/>
            <person name="Barry K."/>
            <person name="Schmutz J."/>
            <person name="Baker S.E."/>
            <person name="Ciuffetti L.M."/>
            <person name="Grigoriev I.V."/>
            <person name="Zhong S."/>
            <person name="Turgeon B.G."/>
        </authorList>
    </citation>
    <scope>NUCLEOTIDE SEQUENCE [LARGE SCALE GENOMIC DNA]</scope>
    <source>
        <strain evidence="4 5">FI3</strain>
    </source>
</reference>
<accession>W7EA34</accession>
<keyword evidence="2" id="KW-0472">Membrane</keyword>
<sequence>MFTLLGLWLFILYAATPVLAHSITNVTVTTTSTLIISVFDFAPTTHLTRASTTPSIAYPNASIPALAATPIATIHIYLSTKSHASGSTSPNILTGTITAVATSASTYEKEDKGDDDHESHPHTTPPSQFKVAKPAWINPSTAALLCFDFLAATFFVWCWVMGWFSWLKGDQSRDRRMRQGGWQAYRPREARDSDTRAPVNQNVEREMRRLGMV</sequence>